<evidence type="ECO:0000313" key="4">
    <source>
        <dbReference type="Proteomes" id="UP000245207"/>
    </source>
</evidence>
<evidence type="ECO:0000256" key="1">
    <source>
        <dbReference type="SAM" id="MobiDB-lite"/>
    </source>
</evidence>
<proteinExistence type="predicted"/>
<evidence type="ECO:0000256" key="2">
    <source>
        <dbReference type="SAM" id="SignalP"/>
    </source>
</evidence>
<evidence type="ECO:0008006" key="5">
    <source>
        <dbReference type="Google" id="ProtNLM"/>
    </source>
</evidence>
<dbReference type="EMBL" id="PKPP01000232">
    <property type="protein sequence ID" value="PWA95576.1"/>
    <property type="molecule type" value="Genomic_DNA"/>
</dbReference>
<organism evidence="3 4">
    <name type="scientific">Artemisia annua</name>
    <name type="common">Sweet wormwood</name>
    <dbReference type="NCBI Taxonomy" id="35608"/>
    <lineage>
        <taxon>Eukaryota</taxon>
        <taxon>Viridiplantae</taxon>
        <taxon>Streptophyta</taxon>
        <taxon>Embryophyta</taxon>
        <taxon>Tracheophyta</taxon>
        <taxon>Spermatophyta</taxon>
        <taxon>Magnoliopsida</taxon>
        <taxon>eudicotyledons</taxon>
        <taxon>Gunneridae</taxon>
        <taxon>Pentapetalae</taxon>
        <taxon>asterids</taxon>
        <taxon>campanulids</taxon>
        <taxon>Asterales</taxon>
        <taxon>Asteraceae</taxon>
        <taxon>Asteroideae</taxon>
        <taxon>Anthemideae</taxon>
        <taxon>Artemisiinae</taxon>
        <taxon>Artemisia</taxon>
    </lineage>
</organism>
<feature type="chain" id="PRO_5015637548" description="Transmembrane protein" evidence="2">
    <location>
        <begin position="26"/>
        <end position="83"/>
    </location>
</feature>
<evidence type="ECO:0000313" key="3">
    <source>
        <dbReference type="EMBL" id="PWA95576.1"/>
    </source>
</evidence>
<sequence length="83" mass="9519">MKKNTLAKRVVILLVILMLDHIIQASSNSFYPNQATIFSGNRRELRTRISVPSPPKLRPSIHVRPPRTRYPPPRFIPCPPPPK</sequence>
<feature type="compositionally biased region" description="Pro residues" evidence="1">
    <location>
        <begin position="68"/>
        <end position="83"/>
    </location>
</feature>
<keyword evidence="4" id="KW-1185">Reference proteome</keyword>
<name>A0A2U1QC36_ARTAN</name>
<dbReference type="OrthoDB" id="1726162at2759"/>
<comment type="caution">
    <text evidence="3">The sequence shown here is derived from an EMBL/GenBank/DDBJ whole genome shotgun (WGS) entry which is preliminary data.</text>
</comment>
<feature type="region of interest" description="Disordered" evidence="1">
    <location>
        <begin position="50"/>
        <end position="83"/>
    </location>
</feature>
<keyword evidence="2" id="KW-0732">Signal</keyword>
<feature type="signal peptide" evidence="2">
    <location>
        <begin position="1"/>
        <end position="25"/>
    </location>
</feature>
<dbReference type="AlphaFoldDB" id="A0A2U1QC36"/>
<accession>A0A2U1QC36</accession>
<dbReference type="Proteomes" id="UP000245207">
    <property type="component" value="Unassembled WGS sequence"/>
</dbReference>
<gene>
    <name evidence="3" type="ORF">CTI12_AA048210</name>
</gene>
<protein>
    <recommendedName>
        <fullName evidence="5">Transmembrane protein</fullName>
    </recommendedName>
</protein>
<reference evidence="3 4" key="1">
    <citation type="journal article" date="2018" name="Mol. Plant">
        <title>The genome of Artemisia annua provides insight into the evolution of Asteraceae family and artemisinin biosynthesis.</title>
        <authorList>
            <person name="Shen Q."/>
            <person name="Zhang L."/>
            <person name="Liao Z."/>
            <person name="Wang S."/>
            <person name="Yan T."/>
            <person name="Shi P."/>
            <person name="Liu M."/>
            <person name="Fu X."/>
            <person name="Pan Q."/>
            <person name="Wang Y."/>
            <person name="Lv Z."/>
            <person name="Lu X."/>
            <person name="Zhang F."/>
            <person name="Jiang W."/>
            <person name="Ma Y."/>
            <person name="Chen M."/>
            <person name="Hao X."/>
            <person name="Li L."/>
            <person name="Tang Y."/>
            <person name="Lv G."/>
            <person name="Zhou Y."/>
            <person name="Sun X."/>
            <person name="Brodelius P.E."/>
            <person name="Rose J.K.C."/>
            <person name="Tang K."/>
        </authorList>
    </citation>
    <scope>NUCLEOTIDE SEQUENCE [LARGE SCALE GENOMIC DNA]</scope>
    <source>
        <strain evidence="4">cv. Huhao1</strain>
        <tissue evidence="3">Leaf</tissue>
    </source>
</reference>